<dbReference type="GO" id="GO:0003677">
    <property type="term" value="F:DNA binding"/>
    <property type="evidence" value="ECO:0007669"/>
    <property type="project" value="UniProtKB-KW"/>
</dbReference>
<dbReference type="PROSITE" id="PS00183">
    <property type="entry name" value="UBC_1"/>
    <property type="match status" value="1"/>
</dbReference>
<evidence type="ECO:0000256" key="7">
    <source>
        <dbReference type="ARBA" id="ARBA00030157"/>
    </source>
</evidence>
<evidence type="ECO:0000259" key="12">
    <source>
        <dbReference type="PROSITE" id="PS50127"/>
    </source>
</evidence>
<dbReference type="InterPro" id="IPR016135">
    <property type="entry name" value="UBQ-conjugating_enzyme/RWD"/>
</dbReference>
<evidence type="ECO:0000256" key="10">
    <source>
        <dbReference type="PROSITE-ProRule" id="PRU10133"/>
    </source>
</evidence>
<dbReference type="PANTHER" id="PTHR23399:SF2">
    <property type="entry name" value="DEOXYNUCLEOTIDYLTRANSFERASE TERMINAL-INTERACTING PROTEIN 1"/>
    <property type="match status" value="1"/>
</dbReference>
<dbReference type="InterPro" id="IPR023313">
    <property type="entry name" value="UBQ-conjugating_AS"/>
</dbReference>
<dbReference type="InterPro" id="IPR000608">
    <property type="entry name" value="UBC"/>
</dbReference>
<dbReference type="Gene3D" id="3.10.110.10">
    <property type="entry name" value="Ubiquitin Conjugating Enzyme"/>
    <property type="match status" value="1"/>
</dbReference>
<dbReference type="Proteomes" id="UP000290572">
    <property type="component" value="Unassembled WGS sequence"/>
</dbReference>
<dbReference type="Pfam" id="PF18192">
    <property type="entry name" value="DNTTIP1_dimer"/>
    <property type="match status" value="1"/>
</dbReference>
<gene>
    <name evidence="13" type="ORF">ROHU_034347</name>
</gene>
<dbReference type="STRING" id="84645.A0A498LEB0"/>
<dbReference type="SUPFAM" id="SSF54495">
    <property type="entry name" value="UBC-like"/>
    <property type="match status" value="1"/>
</dbReference>
<comment type="function">
    <text evidence="8">Increases DNTT terminal deoxynucleotidyltransferase activity (in vitro). Also acts as a transcriptional regulator, binding to the consensus sequence 5'-GNTGCATG-3' following an AT-tract. Associates with RAB20 promoter and positively regulates its transcription. Binds DNA and nucleosomes; may recruit HDAC1 complexes to nucleosomes or naked DNA.</text>
</comment>
<comment type="subcellular location">
    <subcellularLocation>
        <location evidence="1">Nucleus</location>
    </subcellularLocation>
</comment>
<dbReference type="GO" id="GO:0031491">
    <property type="term" value="F:nucleosome binding"/>
    <property type="evidence" value="ECO:0007669"/>
    <property type="project" value="TreeGrafter"/>
</dbReference>
<evidence type="ECO:0000256" key="8">
    <source>
        <dbReference type="ARBA" id="ARBA00045675"/>
    </source>
</evidence>
<proteinExistence type="predicted"/>
<protein>
    <recommendedName>
        <fullName evidence="2">Deoxynucleotidyltransferase terminal-interacting protein 1</fullName>
    </recommendedName>
    <alternativeName>
        <fullName evidence="7">Terminal deoxynucleotidyltransferase-interacting factor 1</fullName>
    </alternativeName>
</protein>
<keyword evidence="5" id="KW-0238">DNA-binding</keyword>
<dbReference type="CDD" id="cd23791">
    <property type="entry name" value="UBCc_UBE2C"/>
    <property type="match status" value="1"/>
</dbReference>
<dbReference type="GO" id="GO:0016740">
    <property type="term" value="F:transferase activity"/>
    <property type="evidence" value="ECO:0007669"/>
    <property type="project" value="UniProtKB-KW"/>
</dbReference>
<feature type="region of interest" description="Disordered" evidence="11">
    <location>
        <begin position="120"/>
        <end position="143"/>
    </location>
</feature>
<dbReference type="Pfam" id="PF21229">
    <property type="entry name" value="TdIF1_2nd"/>
    <property type="match status" value="1"/>
</dbReference>
<dbReference type="InterPro" id="IPR026064">
    <property type="entry name" value="TdIF1"/>
</dbReference>
<keyword evidence="14" id="KW-1185">Reference proteome</keyword>
<feature type="domain" description="UBC core" evidence="12">
    <location>
        <begin position="322"/>
        <end position="444"/>
    </location>
</feature>
<evidence type="ECO:0000313" key="14">
    <source>
        <dbReference type="Proteomes" id="UP000290572"/>
    </source>
</evidence>
<evidence type="ECO:0000313" key="13">
    <source>
        <dbReference type="EMBL" id="RXN03685.1"/>
    </source>
</evidence>
<keyword evidence="4" id="KW-0833">Ubl conjugation pathway</keyword>
<sequence length="444" mass="50312">MGAQRSEGRRDWLQQDFTEQQNPWNIMIKHRQVHRRGRRSQMTVSYTDPVISMDLLRNVLQPSFNEDIRAVFRKYMKFFEKAASNVKENVGGDVQPDQLIRDACRNCLEHAKQLFPETDKTTLKPSVDPTMKRKGRPPGTVVQYDRPAQYSTAAKLKVSEPIKREGPKWDPSRLNENSTFVLGSRANKALGMGGTRGRIYIKHAELFKYAADAQDKHWLSERQHMRATGGKMAYLLIEEDILDLARSEDYKDCPDLKLDELKPFLVPIWMVEKMQKAMEAQKTENDVVISDAMASQNMDPAAASSTAALKGSETSGNVSKGSVTKRLQQELMTLMMSGDKGISAFPESDNLFKWIGTIDGAQGTVYEGLRYKLSLEFPSGYPYNAPRVKFITACFHPNVDENGFICLDILKDKWSALYDVRSILLSIQSLLGAFKAHLHATYKN</sequence>
<dbReference type="EMBL" id="QBIY01013472">
    <property type="protein sequence ID" value="RXN03685.1"/>
    <property type="molecule type" value="Genomic_DNA"/>
</dbReference>
<dbReference type="InterPro" id="IPR049121">
    <property type="entry name" value="TdIF1_C"/>
</dbReference>
<evidence type="ECO:0000256" key="9">
    <source>
        <dbReference type="ARBA" id="ARBA00047129"/>
    </source>
</evidence>
<dbReference type="InterPro" id="IPR041384">
    <property type="entry name" value="DNTTIP1_dimer"/>
</dbReference>
<dbReference type="GO" id="GO:0005634">
    <property type="term" value="C:nucleus"/>
    <property type="evidence" value="ECO:0007669"/>
    <property type="project" value="UniProtKB-SubCell"/>
</dbReference>
<keyword evidence="3 13" id="KW-0808">Transferase</keyword>
<feature type="active site" description="Glycyl thioester intermediate" evidence="10">
    <location>
        <position position="406"/>
    </location>
</feature>
<dbReference type="PANTHER" id="PTHR23399">
    <property type="entry name" value="DEOXYNUCLEOTIDYLTRANSFERASE TERMINAL-INTERACTING PROTEIN 1"/>
    <property type="match status" value="1"/>
</dbReference>
<accession>A0A498LEB0</accession>
<evidence type="ECO:0000256" key="3">
    <source>
        <dbReference type="ARBA" id="ARBA00022679"/>
    </source>
</evidence>
<reference evidence="13 14" key="1">
    <citation type="submission" date="2018-03" db="EMBL/GenBank/DDBJ databases">
        <title>Draft genome sequence of Rohu Carp (Labeo rohita).</title>
        <authorList>
            <person name="Das P."/>
            <person name="Kushwaha B."/>
            <person name="Joshi C.G."/>
            <person name="Kumar D."/>
            <person name="Nagpure N.S."/>
            <person name="Sahoo L."/>
            <person name="Das S.P."/>
            <person name="Bit A."/>
            <person name="Patnaik S."/>
            <person name="Meher P.K."/>
            <person name="Jayasankar P."/>
            <person name="Koringa P.G."/>
            <person name="Patel N.V."/>
            <person name="Hinsu A.T."/>
            <person name="Kumar R."/>
            <person name="Pandey M."/>
            <person name="Agarwal S."/>
            <person name="Srivastava S."/>
            <person name="Singh M."/>
            <person name="Iquebal M.A."/>
            <person name="Jaiswal S."/>
            <person name="Angadi U.B."/>
            <person name="Kumar N."/>
            <person name="Raza M."/>
            <person name="Shah T.M."/>
            <person name="Rai A."/>
            <person name="Jena J.K."/>
        </authorList>
    </citation>
    <scope>NUCLEOTIDE SEQUENCE [LARGE SCALE GENOMIC DNA]</scope>
    <source>
        <strain evidence="13">DASCIFA01</strain>
        <tissue evidence="13">Testis</tissue>
    </source>
</reference>
<name>A0A498LEB0_LABRO</name>
<evidence type="ECO:0000256" key="11">
    <source>
        <dbReference type="SAM" id="MobiDB-lite"/>
    </source>
</evidence>
<evidence type="ECO:0000256" key="2">
    <source>
        <dbReference type="ARBA" id="ARBA00017439"/>
    </source>
</evidence>
<evidence type="ECO:0000256" key="6">
    <source>
        <dbReference type="ARBA" id="ARBA00023242"/>
    </source>
</evidence>
<keyword evidence="6" id="KW-0539">Nucleus</keyword>
<comment type="subunit">
    <text evidence="9">Monomer and homodimer. A minor proportion may form homotrimers. Interacts with ZNF541. Interacts with the terminal deoxynucleotidyltransferase DNTT. Interacts with TRERF1. Identified in a histone deacetylase complex that contains DNTTIP1, HDAC1 and MIDEAS; this complex assembles into a tetramer that contains four copies of each protein chain. Component of a histone deacetylase complex containing DNTTIP1, ZNF541, HDAC1 and HDAC2. Identified in a complex with KCTD19, HDAC1, HDAC2 and ZNF541.</text>
</comment>
<evidence type="ECO:0000256" key="4">
    <source>
        <dbReference type="ARBA" id="ARBA00022786"/>
    </source>
</evidence>
<evidence type="ECO:0000256" key="1">
    <source>
        <dbReference type="ARBA" id="ARBA00004123"/>
    </source>
</evidence>
<dbReference type="AlphaFoldDB" id="A0A498LEB0"/>
<comment type="caution">
    <text evidence="13">The sequence shown here is derived from an EMBL/GenBank/DDBJ whole genome shotgun (WGS) entry which is preliminary data.</text>
</comment>
<dbReference type="SMART" id="SM00212">
    <property type="entry name" value="UBCc"/>
    <property type="match status" value="1"/>
</dbReference>
<dbReference type="Pfam" id="PF00179">
    <property type="entry name" value="UQ_con"/>
    <property type="match status" value="1"/>
</dbReference>
<organism evidence="13 14">
    <name type="scientific">Labeo rohita</name>
    <name type="common">Indian major carp</name>
    <name type="synonym">Cyprinus rohita</name>
    <dbReference type="NCBI Taxonomy" id="84645"/>
    <lineage>
        <taxon>Eukaryota</taxon>
        <taxon>Metazoa</taxon>
        <taxon>Chordata</taxon>
        <taxon>Craniata</taxon>
        <taxon>Vertebrata</taxon>
        <taxon>Euteleostomi</taxon>
        <taxon>Actinopterygii</taxon>
        <taxon>Neopterygii</taxon>
        <taxon>Teleostei</taxon>
        <taxon>Ostariophysi</taxon>
        <taxon>Cypriniformes</taxon>
        <taxon>Cyprinidae</taxon>
        <taxon>Labeoninae</taxon>
        <taxon>Labeonini</taxon>
        <taxon>Labeo</taxon>
    </lineage>
</organism>
<dbReference type="PROSITE" id="PS50127">
    <property type="entry name" value="UBC_2"/>
    <property type="match status" value="1"/>
</dbReference>
<evidence type="ECO:0000256" key="5">
    <source>
        <dbReference type="ARBA" id="ARBA00023125"/>
    </source>
</evidence>